<dbReference type="EMBL" id="HBUF01203044">
    <property type="protein sequence ID" value="CAG6662600.1"/>
    <property type="molecule type" value="Transcribed_RNA"/>
</dbReference>
<dbReference type="InterPro" id="IPR026951">
    <property type="entry name" value="PPIL2_U-box_dom"/>
</dbReference>
<evidence type="ECO:0000256" key="15">
    <source>
        <dbReference type="ARBA" id="ARBA00023242"/>
    </source>
</evidence>
<evidence type="ECO:0000256" key="18">
    <source>
        <dbReference type="ARBA" id="ARBA00073734"/>
    </source>
</evidence>
<dbReference type="Gene3D" id="2.40.100.10">
    <property type="entry name" value="Cyclophilin-like"/>
    <property type="match status" value="1"/>
</dbReference>
<evidence type="ECO:0000256" key="12">
    <source>
        <dbReference type="ARBA" id="ARBA00022990"/>
    </source>
</evidence>
<dbReference type="InterPro" id="IPR002130">
    <property type="entry name" value="Cyclophilin-type_PPIase_dom"/>
</dbReference>
<dbReference type="EMBL" id="HBUF01203043">
    <property type="protein sequence ID" value="CAG6662598.1"/>
    <property type="molecule type" value="Transcribed_RNA"/>
</dbReference>
<proteinExistence type="inferred from homology"/>
<dbReference type="FunFam" id="3.30.40.10:FF:000079">
    <property type="entry name" value="Peptidyl-prolyl cis-trans isomerase 2"/>
    <property type="match status" value="1"/>
</dbReference>
<accession>A0A8D8PYR9</accession>
<dbReference type="SUPFAM" id="SSF50891">
    <property type="entry name" value="Cyclophilin-like"/>
    <property type="match status" value="1"/>
</dbReference>
<dbReference type="EC" id="2.3.2.27" evidence="5"/>
<comment type="similarity">
    <text evidence="4">Belongs to the cyclophilin-type PPIase family. PPIL2 subfamily.</text>
</comment>
<comment type="function">
    <text evidence="16">Has a ubiquitin-protein ligase activity acting as an E3 ubiquitin protein ligase or as an ubiquitin-ubiquitin ligase promoting elongation of ubiquitin chains on substrates. By mediating 'Lys-48'-linked polyubiquitination of proteins could target them for proteasomal degradation. May also function as a chaperone, playing a role in transport to the cell membrane of BSG/Basigin for instance. Probable inactive PPIase with no peptidyl-prolyl cis-trans isomerase activity. As a component of the minor spliceosome, involved in the splicing of U12-type introns in pre-mRNAs.</text>
</comment>
<dbReference type="GO" id="GO:0003755">
    <property type="term" value="F:peptidyl-prolyl cis-trans isomerase activity"/>
    <property type="evidence" value="ECO:0007669"/>
    <property type="project" value="InterPro"/>
</dbReference>
<feature type="domain" description="U-box" evidence="22">
    <location>
        <begin position="35"/>
        <end position="109"/>
    </location>
</feature>
<dbReference type="GO" id="GO:0000209">
    <property type="term" value="P:protein polyubiquitination"/>
    <property type="evidence" value="ECO:0007669"/>
    <property type="project" value="TreeGrafter"/>
</dbReference>
<keyword evidence="23" id="KW-0413">Isomerase</keyword>
<dbReference type="EMBL" id="HBUF01542450">
    <property type="protein sequence ID" value="CAG6755574.1"/>
    <property type="molecule type" value="Transcribed_RNA"/>
</dbReference>
<evidence type="ECO:0000256" key="5">
    <source>
        <dbReference type="ARBA" id="ARBA00012483"/>
    </source>
</evidence>
<keyword evidence="12" id="KW-0007">Acetylation</keyword>
<keyword evidence="6" id="KW-1017">Isopeptide bond</keyword>
<dbReference type="InterPro" id="IPR044666">
    <property type="entry name" value="Cyclophilin_A-like"/>
</dbReference>
<dbReference type="CDD" id="cd16663">
    <property type="entry name" value="RING-Ubox_PPIL2"/>
    <property type="match status" value="1"/>
</dbReference>
<evidence type="ECO:0000256" key="14">
    <source>
        <dbReference type="ARBA" id="ARBA00023187"/>
    </source>
</evidence>
<evidence type="ECO:0000256" key="6">
    <source>
        <dbReference type="ARBA" id="ARBA00022499"/>
    </source>
</evidence>
<dbReference type="EMBL" id="HBUF01044582">
    <property type="protein sequence ID" value="CAG6618968.1"/>
    <property type="molecule type" value="Transcribed_RNA"/>
</dbReference>
<dbReference type="PANTHER" id="PTHR45625">
    <property type="entry name" value="PEPTIDYL-PROLYL CIS-TRANS ISOMERASE-RELATED"/>
    <property type="match status" value="1"/>
</dbReference>
<dbReference type="GO" id="GO:0008380">
    <property type="term" value="P:RNA splicing"/>
    <property type="evidence" value="ECO:0007669"/>
    <property type="project" value="UniProtKB-KW"/>
</dbReference>
<dbReference type="GO" id="GO:0071013">
    <property type="term" value="C:catalytic step 2 spliceosome"/>
    <property type="evidence" value="ECO:0007669"/>
    <property type="project" value="TreeGrafter"/>
</dbReference>
<dbReference type="Pfam" id="PF00160">
    <property type="entry name" value="Pro_isomerase"/>
    <property type="match status" value="1"/>
</dbReference>
<keyword evidence="15" id="KW-0539">Nucleus</keyword>
<comment type="subcellular location">
    <subcellularLocation>
        <location evidence="2">Nucleus</location>
    </subcellularLocation>
</comment>
<keyword evidence="14" id="KW-0508">mRNA splicing</keyword>
<organism evidence="23">
    <name type="scientific">Cacopsylla melanoneura</name>
    <dbReference type="NCBI Taxonomy" id="428564"/>
    <lineage>
        <taxon>Eukaryota</taxon>
        <taxon>Metazoa</taxon>
        <taxon>Ecdysozoa</taxon>
        <taxon>Arthropoda</taxon>
        <taxon>Hexapoda</taxon>
        <taxon>Insecta</taxon>
        <taxon>Pterygota</taxon>
        <taxon>Neoptera</taxon>
        <taxon>Paraneoptera</taxon>
        <taxon>Hemiptera</taxon>
        <taxon>Sternorrhyncha</taxon>
        <taxon>Psylloidea</taxon>
        <taxon>Psyllidae</taxon>
        <taxon>Psyllinae</taxon>
        <taxon>Cacopsylla</taxon>
    </lineage>
</organism>
<name>A0A8D8PYR9_9HEMI</name>
<keyword evidence="7" id="KW-0507">mRNA processing</keyword>
<evidence type="ECO:0000256" key="9">
    <source>
        <dbReference type="ARBA" id="ARBA00022728"/>
    </source>
</evidence>
<comment type="subunit">
    <text evidence="17">Component of the minor spliceosome, which splices U12-type introns. Within this complex, interacts with PRPF8/PRP8, EFTUD2/SNU114 and PLRG1. Interacts with isoform 2 of BSG. Interacts (via the PPIase cyclophilin-type domain) with CRNKL1; they may form a trimeric complex with HSP90.</text>
</comment>
<dbReference type="InterPro" id="IPR013083">
    <property type="entry name" value="Znf_RING/FYVE/PHD"/>
</dbReference>
<comment type="catalytic activity">
    <reaction evidence="1">
        <text>S-ubiquitinyl-[E2 ubiquitin-conjugating enzyme]-L-cysteine + [acceptor protein]-L-lysine = [E2 ubiquitin-conjugating enzyme]-L-cysteine + N(6)-ubiquitinyl-[acceptor protein]-L-lysine.</text>
        <dbReference type="EC" id="2.3.2.27"/>
    </reaction>
</comment>
<dbReference type="PANTHER" id="PTHR45625:SF1">
    <property type="entry name" value="RING-TYPE E3 UBIQUITIN-PROTEIN LIGASE PPIL2"/>
    <property type="match status" value="1"/>
</dbReference>
<reference evidence="23" key="1">
    <citation type="submission" date="2021-05" db="EMBL/GenBank/DDBJ databases">
        <authorList>
            <person name="Alioto T."/>
            <person name="Alioto T."/>
            <person name="Gomez Garrido J."/>
        </authorList>
    </citation>
    <scope>NUCLEOTIDE SEQUENCE</scope>
</reference>
<evidence type="ECO:0000313" key="23">
    <source>
        <dbReference type="EMBL" id="CAG6618970.1"/>
    </source>
</evidence>
<keyword evidence="10" id="KW-0833">Ubl conjugation pathway</keyword>
<evidence type="ECO:0000259" key="22">
    <source>
        <dbReference type="PROSITE" id="PS51698"/>
    </source>
</evidence>
<keyword evidence="9" id="KW-0747">Spliceosome</keyword>
<dbReference type="PROSITE" id="PS51698">
    <property type="entry name" value="U_BOX"/>
    <property type="match status" value="1"/>
</dbReference>
<dbReference type="SUPFAM" id="SSF57850">
    <property type="entry name" value="RING/U-box"/>
    <property type="match status" value="1"/>
</dbReference>
<keyword evidence="11" id="KW-0832">Ubl conjugation</keyword>
<dbReference type="CDD" id="cd01923">
    <property type="entry name" value="cyclophilin_RING"/>
    <property type="match status" value="1"/>
</dbReference>
<dbReference type="GO" id="GO:0061630">
    <property type="term" value="F:ubiquitin protein ligase activity"/>
    <property type="evidence" value="ECO:0007669"/>
    <property type="project" value="UniProtKB-EC"/>
</dbReference>
<comment type="pathway">
    <text evidence="3">Protein modification; protein ubiquitination.</text>
</comment>
<evidence type="ECO:0000256" key="11">
    <source>
        <dbReference type="ARBA" id="ARBA00022843"/>
    </source>
</evidence>
<keyword evidence="8" id="KW-0808">Transferase</keyword>
<sequence length="518" mass="58462">MGKRQHQSDKLYLTYTEWTTLYGGKKAGPEKSDFKRLPFDHCCVSLQPYEHPYCDKDGNIFELEALVGYLKQYKHNPVTGKPLDIKTGLIKLNFHKNAKGEFHCPVLYKVFSKHTHLVAIETTGNVYSFEAVDQLNIKTKNFKDLLTDEPFQRKNIITLQDPNELSKFNLTNFHHLKNNLRVLTDEEKEQLKDPESRLKTITNETRDILDTFKKEYKPAEAKVEDKVRADAVNAAHYSQGHVAASFTSTAMVPVTENFCAVVEEDLVRYSRVVKKGYVRLVTSLGPINLELYSNVFPKTCENFMKHCENGYYNGTKFHRSIRNFMLQGGDPEGTGSGGESIWGKPFEDEFKPNYTHTGRGVLSMANSGPNTNTSQFFITYRSCNHLDGKHTVFGKMVGGMDTLSAIEKIEVDNKDRPIEDITIETTHIFVNPYTEADETLAKERATAAAQASTTGAASQKKIPANKKLTMFKSSSSVGKYINSQELKKEVNSATQGLSQPAAKKSKVNTYEFGKFSSW</sequence>
<dbReference type="PROSITE" id="PS00170">
    <property type="entry name" value="CSA_PPIASE_1"/>
    <property type="match status" value="1"/>
</dbReference>
<evidence type="ECO:0000256" key="8">
    <source>
        <dbReference type="ARBA" id="ARBA00022679"/>
    </source>
</evidence>
<evidence type="ECO:0000256" key="16">
    <source>
        <dbReference type="ARBA" id="ARBA00059251"/>
    </source>
</evidence>
<dbReference type="PROSITE" id="PS50072">
    <property type="entry name" value="CSA_PPIASE_2"/>
    <property type="match status" value="1"/>
</dbReference>
<dbReference type="EMBL" id="HBUF01377367">
    <property type="protein sequence ID" value="CAG6728907.1"/>
    <property type="molecule type" value="Transcribed_RNA"/>
</dbReference>
<dbReference type="AlphaFoldDB" id="A0A8D8PYR9"/>
<evidence type="ECO:0000256" key="10">
    <source>
        <dbReference type="ARBA" id="ARBA00022786"/>
    </source>
</evidence>
<evidence type="ECO:0000256" key="20">
    <source>
        <dbReference type="ARBA" id="ARBA00079124"/>
    </source>
</evidence>
<dbReference type="InterPro" id="IPR029000">
    <property type="entry name" value="Cyclophilin-like_dom_sf"/>
</dbReference>
<evidence type="ECO:0000256" key="13">
    <source>
        <dbReference type="ARBA" id="ARBA00023054"/>
    </source>
</evidence>
<evidence type="ECO:0000259" key="21">
    <source>
        <dbReference type="PROSITE" id="PS50072"/>
    </source>
</evidence>
<evidence type="ECO:0000256" key="19">
    <source>
        <dbReference type="ARBA" id="ARBA00078275"/>
    </source>
</evidence>
<evidence type="ECO:0000256" key="2">
    <source>
        <dbReference type="ARBA" id="ARBA00004123"/>
    </source>
</evidence>
<dbReference type="EMBL" id="HBUF01203045">
    <property type="protein sequence ID" value="CAG6662602.1"/>
    <property type="molecule type" value="Transcribed_RNA"/>
</dbReference>
<dbReference type="PRINTS" id="PR00153">
    <property type="entry name" value="CSAPPISMRASE"/>
</dbReference>
<dbReference type="EMBL" id="HBUF01542451">
    <property type="protein sequence ID" value="CAG6755576.1"/>
    <property type="molecule type" value="Transcribed_RNA"/>
</dbReference>
<evidence type="ECO:0000256" key="7">
    <source>
        <dbReference type="ARBA" id="ARBA00022664"/>
    </source>
</evidence>
<dbReference type="EMBL" id="HBUF01377366">
    <property type="protein sequence ID" value="CAG6728905.1"/>
    <property type="molecule type" value="Transcribed_RNA"/>
</dbReference>
<protein>
    <recommendedName>
        <fullName evidence="18">RING-type E3 ubiquitin-protein ligase PPIL2</fullName>
        <ecNumber evidence="5">2.3.2.27</ecNumber>
    </recommendedName>
    <alternativeName>
        <fullName evidence="20">CYC4</fullName>
    </alternativeName>
    <alternativeName>
        <fullName evidence="19">Probable inactive peptidyl-prolyl cis-trans isomerase-like 2</fullName>
    </alternativeName>
</protein>
<feature type="domain" description="PPIase cyclophilin-type" evidence="21">
    <location>
        <begin position="282"/>
        <end position="428"/>
    </location>
</feature>
<dbReference type="GO" id="GO:0006457">
    <property type="term" value="P:protein folding"/>
    <property type="evidence" value="ECO:0007669"/>
    <property type="project" value="InterPro"/>
</dbReference>
<keyword evidence="13" id="KW-0175">Coiled coil</keyword>
<dbReference type="EMBL" id="HBUF01044583">
    <property type="protein sequence ID" value="CAG6618970.1"/>
    <property type="molecule type" value="Transcribed_RNA"/>
</dbReference>
<dbReference type="InterPro" id="IPR020892">
    <property type="entry name" value="Cyclophilin-type_PPIase_CS"/>
</dbReference>
<evidence type="ECO:0000256" key="4">
    <source>
        <dbReference type="ARBA" id="ARBA00007930"/>
    </source>
</evidence>
<dbReference type="GO" id="GO:0006397">
    <property type="term" value="P:mRNA processing"/>
    <property type="evidence" value="ECO:0007669"/>
    <property type="project" value="UniProtKB-KW"/>
</dbReference>
<dbReference type="InterPro" id="IPR003613">
    <property type="entry name" value="Ubox_domain"/>
</dbReference>
<dbReference type="FunFam" id="2.40.100.10:FF:000018">
    <property type="entry name" value="Peptidyl-prolyl cis-trans isomerase-like 2"/>
    <property type="match status" value="1"/>
</dbReference>
<evidence type="ECO:0000256" key="1">
    <source>
        <dbReference type="ARBA" id="ARBA00000900"/>
    </source>
</evidence>
<dbReference type="Gene3D" id="3.30.40.10">
    <property type="entry name" value="Zinc/RING finger domain, C3HC4 (zinc finger)"/>
    <property type="match status" value="1"/>
</dbReference>
<evidence type="ECO:0000256" key="3">
    <source>
        <dbReference type="ARBA" id="ARBA00004906"/>
    </source>
</evidence>
<evidence type="ECO:0000256" key="17">
    <source>
        <dbReference type="ARBA" id="ARBA00061807"/>
    </source>
</evidence>